<accession>A0ABN3UNL3</accession>
<name>A0ABN3UNL3_9ACTN</name>
<dbReference type="RefSeq" id="WP_344454464.1">
    <property type="nucleotide sequence ID" value="NZ_BAAATZ010000027.1"/>
</dbReference>
<proteinExistence type="predicted"/>
<feature type="domain" description="Tn3 transposase DDE" evidence="1">
    <location>
        <begin position="12"/>
        <end position="62"/>
    </location>
</feature>
<organism evidence="2 3">
    <name type="scientific">Actinocorallia aurantiaca</name>
    <dbReference type="NCBI Taxonomy" id="46204"/>
    <lineage>
        <taxon>Bacteria</taxon>
        <taxon>Bacillati</taxon>
        <taxon>Actinomycetota</taxon>
        <taxon>Actinomycetes</taxon>
        <taxon>Streptosporangiales</taxon>
        <taxon>Thermomonosporaceae</taxon>
        <taxon>Actinocorallia</taxon>
    </lineage>
</organism>
<gene>
    <name evidence="2" type="ORF">GCM10010439_55570</name>
</gene>
<dbReference type="InterPro" id="IPR002513">
    <property type="entry name" value="Tn3_Tnp_DDE_dom"/>
</dbReference>
<reference evidence="2 3" key="1">
    <citation type="journal article" date="2019" name="Int. J. Syst. Evol. Microbiol.">
        <title>The Global Catalogue of Microorganisms (GCM) 10K type strain sequencing project: providing services to taxonomists for standard genome sequencing and annotation.</title>
        <authorList>
            <consortium name="The Broad Institute Genomics Platform"/>
            <consortium name="The Broad Institute Genome Sequencing Center for Infectious Disease"/>
            <person name="Wu L."/>
            <person name="Ma J."/>
        </authorList>
    </citation>
    <scope>NUCLEOTIDE SEQUENCE [LARGE SCALE GENOMIC DNA]</scope>
    <source>
        <strain evidence="2 3">JCM 8201</strain>
    </source>
</reference>
<evidence type="ECO:0000259" key="1">
    <source>
        <dbReference type="Pfam" id="PF01526"/>
    </source>
</evidence>
<evidence type="ECO:0000313" key="2">
    <source>
        <dbReference type="EMBL" id="GAA2734051.1"/>
    </source>
</evidence>
<evidence type="ECO:0000313" key="3">
    <source>
        <dbReference type="Proteomes" id="UP001501842"/>
    </source>
</evidence>
<dbReference type="EMBL" id="BAAATZ010000027">
    <property type="protein sequence ID" value="GAA2734051.1"/>
    <property type="molecule type" value="Genomic_DNA"/>
</dbReference>
<comment type="caution">
    <text evidence="2">The sequence shown here is derived from an EMBL/GenBank/DDBJ whole genome shotgun (WGS) entry which is preliminary data.</text>
</comment>
<dbReference type="Proteomes" id="UP001501842">
    <property type="component" value="Unassembled WGS sequence"/>
</dbReference>
<sequence>MWVLNVSGLDPYRAFRELGRAIHTITLLRYLPEPRLREQITQVTNRNEALHAFADWLMFGGRLIGCNDPDH</sequence>
<keyword evidence="3" id="KW-1185">Reference proteome</keyword>
<dbReference type="Pfam" id="PF01526">
    <property type="entry name" value="DDE_Tnp_Tn3"/>
    <property type="match status" value="1"/>
</dbReference>
<protein>
    <recommendedName>
        <fullName evidence="1">Tn3 transposase DDE domain-containing protein</fullName>
    </recommendedName>
</protein>